<accession>D3Q3M5</accession>
<gene>
    <name evidence="1" type="ordered locus">Snas_4294</name>
</gene>
<dbReference type="AlphaFoldDB" id="D3Q3M5"/>
<keyword evidence="2" id="KW-1185">Reference proteome</keyword>
<dbReference type="SUPFAM" id="SSF52540">
    <property type="entry name" value="P-loop containing nucleoside triphosphate hydrolases"/>
    <property type="match status" value="1"/>
</dbReference>
<dbReference type="InterPro" id="IPR027417">
    <property type="entry name" value="P-loop_NTPase"/>
</dbReference>
<proteinExistence type="predicted"/>
<reference evidence="1 2" key="1">
    <citation type="journal article" date="2009" name="Stand. Genomic Sci.">
        <title>Complete genome sequence of Stackebrandtia nassauensis type strain (LLR-40K-21).</title>
        <authorList>
            <person name="Munk C."/>
            <person name="Lapidus A."/>
            <person name="Copeland A."/>
            <person name="Jando M."/>
            <person name="Mayilraj S."/>
            <person name="Glavina Del Rio T."/>
            <person name="Nolan M."/>
            <person name="Chen F."/>
            <person name="Lucas S."/>
            <person name="Tice H."/>
            <person name="Cheng J.F."/>
            <person name="Han C."/>
            <person name="Detter J.C."/>
            <person name="Bruce D."/>
            <person name="Goodwin L."/>
            <person name="Chain P."/>
            <person name="Pitluck S."/>
            <person name="Goker M."/>
            <person name="Ovchinikova G."/>
            <person name="Pati A."/>
            <person name="Ivanova N."/>
            <person name="Mavromatis K."/>
            <person name="Chen A."/>
            <person name="Palaniappan K."/>
            <person name="Land M."/>
            <person name="Hauser L."/>
            <person name="Chang Y.J."/>
            <person name="Jeffries C.D."/>
            <person name="Bristow J."/>
            <person name="Eisen J.A."/>
            <person name="Markowitz V."/>
            <person name="Hugenholtz P."/>
            <person name="Kyrpides N.C."/>
            <person name="Klenk H.P."/>
        </authorList>
    </citation>
    <scope>NUCLEOTIDE SEQUENCE [LARGE SCALE GENOMIC DNA]</scope>
    <source>
        <strain evidence="2">DSM 44728 / CIP 108903 / NRRL B-16338 / NBRC 102104 / LLR-40K-21</strain>
    </source>
</reference>
<name>D3Q3M5_STANL</name>
<dbReference type="Proteomes" id="UP000000844">
    <property type="component" value="Chromosome"/>
</dbReference>
<evidence type="ECO:0000313" key="2">
    <source>
        <dbReference type="Proteomes" id="UP000000844"/>
    </source>
</evidence>
<dbReference type="eggNOG" id="COG0645">
    <property type="taxonomic scope" value="Bacteria"/>
</dbReference>
<evidence type="ECO:0000313" key="1">
    <source>
        <dbReference type="EMBL" id="ADD43942.1"/>
    </source>
</evidence>
<dbReference type="HOGENOM" id="CLU_111135_0_0_11"/>
<dbReference type="KEGG" id="sna:Snas_4294"/>
<sequence length="174" mass="19387">MWINGTFGAGKTTTVTRLTELLPDTLVFDSELVGHLLRHLLRSRPPVGDFQDYPAWRYLVPHTAAQLLAHSGGTLVIPQTVLVEQYWKELMSGFDGLGLTVHHVVLHADRDTLTHRIDNDTAEAGARPWRLDHLDAYERALPWLREAAHVIDTTELAPADTARTIAARLGQAES</sequence>
<dbReference type="Pfam" id="PF13671">
    <property type="entry name" value="AAA_33"/>
    <property type="match status" value="1"/>
</dbReference>
<dbReference type="EMBL" id="CP001778">
    <property type="protein sequence ID" value="ADD43942.1"/>
    <property type="molecule type" value="Genomic_DNA"/>
</dbReference>
<organism evidence="1 2">
    <name type="scientific">Stackebrandtia nassauensis (strain DSM 44728 / CIP 108903 / NRRL B-16338 / NBRC 102104 / LLR-40K-21)</name>
    <dbReference type="NCBI Taxonomy" id="446470"/>
    <lineage>
        <taxon>Bacteria</taxon>
        <taxon>Bacillati</taxon>
        <taxon>Actinomycetota</taxon>
        <taxon>Actinomycetes</taxon>
        <taxon>Glycomycetales</taxon>
        <taxon>Glycomycetaceae</taxon>
        <taxon>Stackebrandtia</taxon>
    </lineage>
</organism>
<protein>
    <submittedName>
        <fullName evidence="1">Uncharacterized protein</fullName>
    </submittedName>
</protein>
<dbReference type="STRING" id="446470.Snas_4294"/>
<dbReference type="Gene3D" id="3.40.50.300">
    <property type="entry name" value="P-loop containing nucleotide triphosphate hydrolases"/>
    <property type="match status" value="1"/>
</dbReference>